<dbReference type="Proteomes" id="UP001165160">
    <property type="component" value="Unassembled WGS sequence"/>
</dbReference>
<dbReference type="EMBL" id="BRXX01000355">
    <property type="protein sequence ID" value="GMI06755.1"/>
    <property type="molecule type" value="Genomic_DNA"/>
</dbReference>
<evidence type="ECO:0000313" key="4">
    <source>
        <dbReference type="Proteomes" id="UP001165160"/>
    </source>
</evidence>
<protein>
    <submittedName>
        <fullName evidence="3">Uncharacterized protein</fullName>
    </submittedName>
</protein>
<comment type="caution">
    <text evidence="3">The sequence shown here is derived from an EMBL/GenBank/DDBJ whole genome shotgun (WGS) entry which is preliminary data.</text>
</comment>
<feature type="compositionally biased region" description="Basic residues" evidence="1">
    <location>
        <begin position="180"/>
        <end position="189"/>
    </location>
</feature>
<reference evidence="4" key="1">
    <citation type="journal article" date="2023" name="Commun. Biol.">
        <title>Genome analysis of Parmales, the sister group of diatoms, reveals the evolutionary specialization of diatoms from phago-mixotrophs to photoautotrophs.</title>
        <authorList>
            <person name="Ban H."/>
            <person name="Sato S."/>
            <person name="Yoshikawa S."/>
            <person name="Yamada K."/>
            <person name="Nakamura Y."/>
            <person name="Ichinomiya M."/>
            <person name="Sato N."/>
            <person name="Blanc-Mathieu R."/>
            <person name="Endo H."/>
            <person name="Kuwata A."/>
            <person name="Ogata H."/>
        </authorList>
    </citation>
    <scope>NUCLEOTIDE SEQUENCE [LARGE SCALE GENOMIC DNA]</scope>
    <source>
        <strain evidence="4">NIES 3699</strain>
    </source>
</reference>
<sequence>MKLSLLFLGLAGSASAFTVAPVQQPLSSSLSAKKEVDANGKTVTKRIFDMDLWKDRVAAGVSNEYGSRGNKEKLFGWGKVGKVEEGKSYVPSGLTAAQYNEIRSKQKAQKDANYKKNVAKAGIFEDYTDFYIKRGTDTGGDWIKSVTRGHRMVKTKYDWDDVGSSAKNFASSGSAAAKGKKAAAKKSTAKKPYEFWKKE</sequence>
<evidence type="ECO:0000256" key="2">
    <source>
        <dbReference type="SAM" id="SignalP"/>
    </source>
</evidence>
<name>A0A9W7CBI8_9STRA</name>
<proteinExistence type="predicted"/>
<accession>A0A9W7CBI8</accession>
<evidence type="ECO:0000313" key="3">
    <source>
        <dbReference type="EMBL" id="GMI06755.1"/>
    </source>
</evidence>
<feature type="region of interest" description="Disordered" evidence="1">
    <location>
        <begin position="180"/>
        <end position="199"/>
    </location>
</feature>
<evidence type="ECO:0000256" key="1">
    <source>
        <dbReference type="SAM" id="MobiDB-lite"/>
    </source>
</evidence>
<dbReference type="AlphaFoldDB" id="A0A9W7CBI8"/>
<gene>
    <name evidence="3" type="ORF">TrVE_jg14359</name>
</gene>
<keyword evidence="4" id="KW-1185">Reference proteome</keyword>
<feature type="chain" id="PRO_5040740338" evidence="2">
    <location>
        <begin position="17"/>
        <end position="199"/>
    </location>
</feature>
<feature type="signal peptide" evidence="2">
    <location>
        <begin position="1"/>
        <end position="16"/>
    </location>
</feature>
<keyword evidence="2" id="KW-0732">Signal</keyword>
<organism evidence="3 4">
    <name type="scientific">Triparma verrucosa</name>
    <dbReference type="NCBI Taxonomy" id="1606542"/>
    <lineage>
        <taxon>Eukaryota</taxon>
        <taxon>Sar</taxon>
        <taxon>Stramenopiles</taxon>
        <taxon>Ochrophyta</taxon>
        <taxon>Bolidophyceae</taxon>
        <taxon>Parmales</taxon>
        <taxon>Triparmaceae</taxon>
        <taxon>Triparma</taxon>
    </lineage>
</organism>